<name>A0AAU9CI73_9BACT</name>
<proteinExistence type="predicted"/>
<dbReference type="AlphaFoldDB" id="A0AAU9CI73"/>
<gene>
    <name evidence="1" type="ORF">FUAX_21800</name>
</gene>
<organism evidence="1 2">
    <name type="scientific">Fulvitalea axinellae</name>
    <dbReference type="NCBI Taxonomy" id="1182444"/>
    <lineage>
        <taxon>Bacteria</taxon>
        <taxon>Pseudomonadati</taxon>
        <taxon>Bacteroidota</taxon>
        <taxon>Cytophagia</taxon>
        <taxon>Cytophagales</taxon>
        <taxon>Persicobacteraceae</taxon>
        <taxon>Fulvitalea</taxon>
    </lineage>
</organism>
<dbReference type="KEGG" id="fax:FUAX_21800"/>
<evidence type="ECO:0008006" key="3">
    <source>
        <dbReference type="Google" id="ProtNLM"/>
    </source>
</evidence>
<dbReference type="EMBL" id="AP025314">
    <property type="protein sequence ID" value="BDD09748.1"/>
    <property type="molecule type" value="Genomic_DNA"/>
</dbReference>
<protein>
    <recommendedName>
        <fullName evidence="3">Integrase</fullName>
    </recommendedName>
</protein>
<reference evidence="1 2" key="1">
    <citation type="submission" date="2021-12" db="EMBL/GenBank/DDBJ databases">
        <title>Genome sequencing of bacteria with rrn-lacking chromosome and rrn-plasmid.</title>
        <authorList>
            <person name="Anda M."/>
            <person name="Iwasaki W."/>
        </authorList>
    </citation>
    <scope>NUCLEOTIDE SEQUENCE [LARGE SCALE GENOMIC DNA]</scope>
    <source>
        <strain evidence="1 2">DSM 100852</strain>
    </source>
</reference>
<sequence>MYEKNETEKHSKIQSDFFKTYVSSVSIARMKVKFLTDDFLNFL</sequence>
<evidence type="ECO:0000313" key="1">
    <source>
        <dbReference type="EMBL" id="BDD09748.1"/>
    </source>
</evidence>
<dbReference type="Proteomes" id="UP001348817">
    <property type="component" value="Chromosome"/>
</dbReference>
<keyword evidence="2" id="KW-1185">Reference proteome</keyword>
<accession>A0AAU9CI73</accession>
<evidence type="ECO:0000313" key="2">
    <source>
        <dbReference type="Proteomes" id="UP001348817"/>
    </source>
</evidence>